<feature type="compositionally biased region" description="Basic and acidic residues" evidence="2">
    <location>
        <begin position="222"/>
        <end position="252"/>
    </location>
</feature>
<feature type="region of interest" description="Disordered" evidence="2">
    <location>
        <begin position="219"/>
        <end position="252"/>
    </location>
</feature>
<keyword evidence="1" id="KW-0175">Coiled coil</keyword>
<dbReference type="Gene3D" id="1.10.287.2900">
    <property type="match status" value="1"/>
</dbReference>
<proteinExistence type="predicted"/>
<evidence type="ECO:0000313" key="3">
    <source>
        <dbReference type="EMBL" id="KAK2168017.1"/>
    </source>
</evidence>
<evidence type="ECO:0000256" key="1">
    <source>
        <dbReference type="SAM" id="Coils"/>
    </source>
</evidence>
<feature type="coiled-coil region" evidence="1">
    <location>
        <begin position="58"/>
        <end position="85"/>
    </location>
</feature>
<gene>
    <name evidence="3" type="ORF">LSH36_21g04000</name>
</gene>
<comment type="caution">
    <text evidence="3">The sequence shown here is derived from an EMBL/GenBank/DDBJ whole genome shotgun (WGS) entry which is preliminary data.</text>
</comment>
<dbReference type="PANTHER" id="PTHR21588">
    <property type="entry name" value="COILED-COIL-HELIX-COILED-COIL-HELIX DOMAIN CONTAINING 6"/>
    <property type="match status" value="1"/>
</dbReference>
<dbReference type="AlphaFoldDB" id="A0AAD9KBE3"/>
<evidence type="ECO:0000313" key="4">
    <source>
        <dbReference type="Proteomes" id="UP001208570"/>
    </source>
</evidence>
<dbReference type="Proteomes" id="UP001208570">
    <property type="component" value="Unassembled WGS sequence"/>
</dbReference>
<dbReference type="EMBL" id="JAODUP010000021">
    <property type="protein sequence ID" value="KAK2168017.1"/>
    <property type="molecule type" value="Genomic_DNA"/>
</dbReference>
<reference evidence="3" key="1">
    <citation type="journal article" date="2023" name="Mol. Biol. Evol.">
        <title>Third-Generation Sequencing Reveals the Adaptive Role of the Epigenome in Three Deep-Sea Polychaetes.</title>
        <authorList>
            <person name="Perez M."/>
            <person name="Aroh O."/>
            <person name="Sun Y."/>
            <person name="Lan Y."/>
            <person name="Juniper S.K."/>
            <person name="Young C.R."/>
            <person name="Angers B."/>
            <person name="Qian P.Y."/>
        </authorList>
    </citation>
    <scope>NUCLEOTIDE SEQUENCE</scope>
    <source>
        <strain evidence="3">P08H-3</strain>
    </source>
</reference>
<dbReference type="GO" id="GO:0061617">
    <property type="term" value="C:MICOS complex"/>
    <property type="evidence" value="ECO:0007669"/>
    <property type="project" value="TreeGrafter"/>
</dbReference>
<name>A0AAD9KBE3_9ANNE</name>
<keyword evidence="4" id="KW-1185">Reference proteome</keyword>
<sequence length="252" mass="28808">MGASSSTPTELNIEEGATSGVVKVSEAVAHRLVGQPDEDEKNIQQETLYVNVSHNDIESEVEKLKSQYDRRLEALEKQNKDLHRIATEEFSTAVEDVEKKFIKIGPQRTMCEELQDKVMNCYRDHPDQSLLCSDTVGAYKACVEEKRDDILTKQDEECQPCMLAQMARGPCGLHFMKAYDCYLEDSDKDECAMLYLEMKECWEKYPSYGYQQIVDRAYSDTPKGKEDENKLEKEAEQENKAASVETKEVQDS</sequence>
<protein>
    <recommendedName>
        <fullName evidence="5">CHCH domain-containing protein</fullName>
    </recommendedName>
</protein>
<accession>A0AAD9KBE3</accession>
<evidence type="ECO:0008006" key="5">
    <source>
        <dbReference type="Google" id="ProtNLM"/>
    </source>
</evidence>
<evidence type="ECO:0000256" key="2">
    <source>
        <dbReference type="SAM" id="MobiDB-lite"/>
    </source>
</evidence>
<dbReference type="InterPro" id="IPR052632">
    <property type="entry name" value="MICOS_subunit_Mic19"/>
</dbReference>
<dbReference type="GO" id="GO:0007007">
    <property type="term" value="P:inner mitochondrial membrane organization"/>
    <property type="evidence" value="ECO:0007669"/>
    <property type="project" value="TreeGrafter"/>
</dbReference>
<organism evidence="3 4">
    <name type="scientific">Paralvinella palmiformis</name>
    <dbReference type="NCBI Taxonomy" id="53620"/>
    <lineage>
        <taxon>Eukaryota</taxon>
        <taxon>Metazoa</taxon>
        <taxon>Spiralia</taxon>
        <taxon>Lophotrochozoa</taxon>
        <taxon>Annelida</taxon>
        <taxon>Polychaeta</taxon>
        <taxon>Sedentaria</taxon>
        <taxon>Canalipalpata</taxon>
        <taxon>Terebellida</taxon>
        <taxon>Terebelliformia</taxon>
        <taxon>Alvinellidae</taxon>
        <taxon>Paralvinella</taxon>
    </lineage>
</organism>
<dbReference type="PANTHER" id="PTHR21588:SF18">
    <property type="entry name" value="MICOS COMPLEX SUBUNIT MIC19"/>
    <property type="match status" value="1"/>
</dbReference>